<evidence type="ECO:0000259" key="7">
    <source>
        <dbReference type="PROSITE" id="PS50110"/>
    </source>
</evidence>
<keyword evidence="4" id="KW-0902">Two-component regulatory system</keyword>
<dbReference type="CDD" id="cd16922">
    <property type="entry name" value="HATPase_EvgS-ArcB-TorS-like"/>
    <property type="match status" value="1"/>
</dbReference>
<dbReference type="Pfam" id="PF00512">
    <property type="entry name" value="HisKA"/>
    <property type="match status" value="1"/>
</dbReference>
<evidence type="ECO:0000256" key="5">
    <source>
        <dbReference type="PROSITE-ProRule" id="PRU00169"/>
    </source>
</evidence>
<keyword evidence="3 5" id="KW-0597">Phosphoprotein</keyword>
<dbReference type="SMART" id="SM00387">
    <property type="entry name" value="HATPase_c"/>
    <property type="match status" value="1"/>
</dbReference>
<dbReference type="PROSITE" id="PS50110">
    <property type="entry name" value="RESPONSE_REGULATORY"/>
    <property type="match status" value="1"/>
</dbReference>
<dbReference type="SMART" id="SM00388">
    <property type="entry name" value="HisKA"/>
    <property type="match status" value="1"/>
</dbReference>
<dbReference type="RefSeq" id="WP_345214261.1">
    <property type="nucleotide sequence ID" value="NZ_BAABFT010000028.1"/>
</dbReference>
<evidence type="ECO:0000256" key="4">
    <source>
        <dbReference type="ARBA" id="ARBA00023012"/>
    </source>
</evidence>
<dbReference type="Pfam" id="PF00072">
    <property type="entry name" value="Response_reg"/>
    <property type="match status" value="1"/>
</dbReference>
<feature type="domain" description="Response regulatory" evidence="7">
    <location>
        <begin position="388"/>
        <end position="506"/>
    </location>
</feature>
<dbReference type="SUPFAM" id="SSF47384">
    <property type="entry name" value="Homodimeric domain of signal transducing histidine kinase"/>
    <property type="match status" value="1"/>
</dbReference>
<name>A0ABP8HM69_9SPHI</name>
<protein>
    <recommendedName>
        <fullName evidence="2">histidine kinase</fullName>
        <ecNumber evidence="2">2.7.13.3</ecNumber>
    </recommendedName>
</protein>
<dbReference type="PANTHER" id="PTHR45339:SF1">
    <property type="entry name" value="HYBRID SIGNAL TRANSDUCTION HISTIDINE KINASE J"/>
    <property type="match status" value="1"/>
</dbReference>
<dbReference type="InterPro" id="IPR004358">
    <property type="entry name" value="Sig_transdc_His_kin-like_C"/>
</dbReference>
<dbReference type="InterPro" id="IPR036890">
    <property type="entry name" value="HATPase_C_sf"/>
</dbReference>
<dbReference type="Proteomes" id="UP001500582">
    <property type="component" value="Unassembled WGS sequence"/>
</dbReference>
<dbReference type="InterPro" id="IPR005467">
    <property type="entry name" value="His_kinase_dom"/>
</dbReference>
<dbReference type="InterPro" id="IPR036097">
    <property type="entry name" value="HisK_dim/P_sf"/>
</dbReference>
<dbReference type="InterPro" id="IPR003661">
    <property type="entry name" value="HisK_dim/P_dom"/>
</dbReference>
<evidence type="ECO:0000256" key="2">
    <source>
        <dbReference type="ARBA" id="ARBA00012438"/>
    </source>
</evidence>
<evidence type="ECO:0000313" key="9">
    <source>
        <dbReference type="Proteomes" id="UP001500582"/>
    </source>
</evidence>
<proteinExistence type="predicted"/>
<keyword evidence="9" id="KW-1185">Reference proteome</keyword>
<dbReference type="PANTHER" id="PTHR45339">
    <property type="entry name" value="HYBRID SIGNAL TRANSDUCTION HISTIDINE KINASE J"/>
    <property type="match status" value="1"/>
</dbReference>
<dbReference type="PRINTS" id="PR00344">
    <property type="entry name" value="BCTRLSENSOR"/>
</dbReference>
<dbReference type="Gene3D" id="1.10.287.130">
    <property type="match status" value="1"/>
</dbReference>
<dbReference type="PROSITE" id="PS50109">
    <property type="entry name" value="HIS_KIN"/>
    <property type="match status" value="1"/>
</dbReference>
<gene>
    <name evidence="8" type="ORF">GCM10023149_53030</name>
</gene>
<dbReference type="SUPFAM" id="SSF55874">
    <property type="entry name" value="ATPase domain of HSP90 chaperone/DNA topoisomerase II/histidine kinase"/>
    <property type="match status" value="1"/>
</dbReference>
<dbReference type="EC" id="2.7.13.3" evidence="2"/>
<dbReference type="InterPro" id="IPR011006">
    <property type="entry name" value="CheY-like_superfamily"/>
</dbReference>
<evidence type="ECO:0000313" key="8">
    <source>
        <dbReference type="EMBL" id="GAA4341064.1"/>
    </source>
</evidence>
<dbReference type="Pfam" id="PF02518">
    <property type="entry name" value="HATPase_c"/>
    <property type="match status" value="1"/>
</dbReference>
<evidence type="ECO:0000256" key="3">
    <source>
        <dbReference type="ARBA" id="ARBA00022553"/>
    </source>
</evidence>
<dbReference type="CDD" id="cd17546">
    <property type="entry name" value="REC_hyHK_CKI1_RcsC-like"/>
    <property type="match status" value="1"/>
</dbReference>
<feature type="modified residue" description="4-aspartylphosphate" evidence="5">
    <location>
        <position position="437"/>
    </location>
</feature>
<dbReference type="SMART" id="SM00448">
    <property type="entry name" value="REC"/>
    <property type="match status" value="1"/>
</dbReference>
<dbReference type="Gene3D" id="3.40.50.2300">
    <property type="match status" value="1"/>
</dbReference>
<dbReference type="SUPFAM" id="SSF52172">
    <property type="entry name" value="CheY-like"/>
    <property type="match status" value="1"/>
</dbReference>
<evidence type="ECO:0000256" key="1">
    <source>
        <dbReference type="ARBA" id="ARBA00000085"/>
    </source>
</evidence>
<dbReference type="InterPro" id="IPR003594">
    <property type="entry name" value="HATPase_dom"/>
</dbReference>
<evidence type="ECO:0000259" key="6">
    <source>
        <dbReference type="PROSITE" id="PS50109"/>
    </source>
</evidence>
<dbReference type="Gene3D" id="3.30.565.10">
    <property type="entry name" value="Histidine kinase-like ATPase, C-terminal domain"/>
    <property type="match status" value="1"/>
</dbReference>
<organism evidence="8 9">
    <name type="scientific">Mucilaginibacter gynuensis</name>
    <dbReference type="NCBI Taxonomy" id="1302236"/>
    <lineage>
        <taxon>Bacteria</taxon>
        <taxon>Pseudomonadati</taxon>
        <taxon>Bacteroidota</taxon>
        <taxon>Sphingobacteriia</taxon>
        <taxon>Sphingobacteriales</taxon>
        <taxon>Sphingobacteriaceae</taxon>
        <taxon>Mucilaginibacter</taxon>
    </lineage>
</organism>
<comment type="catalytic activity">
    <reaction evidence="1">
        <text>ATP + protein L-histidine = ADP + protein N-phospho-L-histidine.</text>
        <dbReference type="EC" id="2.7.13.3"/>
    </reaction>
</comment>
<reference evidence="9" key="1">
    <citation type="journal article" date="2019" name="Int. J. Syst. Evol. Microbiol.">
        <title>The Global Catalogue of Microorganisms (GCM) 10K type strain sequencing project: providing services to taxonomists for standard genome sequencing and annotation.</title>
        <authorList>
            <consortium name="The Broad Institute Genomics Platform"/>
            <consortium name="The Broad Institute Genome Sequencing Center for Infectious Disease"/>
            <person name="Wu L."/>
            <person name="Ma J."/>
        </authorList>
    </citation>
    <scope>NUCLEOTIDE SEQUENCE [LARGE SCALE GENOMIC DNA]</scope>
    <source>
        <strain evidence="9">JCM 17705</strain>
    </source>
</reference>
<dbReference type="CDD" id="cd00082">
    <property type="entry name" value="HisKA"/>
    <property type="match status" value="1"/>
</dbReference>
<dbReference type="EMBL" id="BAABFT010000028">
    <property type="protein sequence ID" value="GAA4341064.1"/>
    <property type="molecule type" value="Genomic_DNA"/>
</dbReference>
<sequence length="512" mass="57453">MPYHNLLNKQIRKYLPQQYIEDEGLQLFLNSINNSFNNFEKAINLADHAFNVSENEYQHVTADLRQQNEIKQTSISQLKQAIKSLDPEADLNISDTDSDDDLIHIIAFLQERIAKAKELETELILSKDIAVKAAMAKSQFLSVMSHEIRTPMNAVIGFTHLLLHQDPKPEQMEFLNLLKFSAENLLVLINDILDFNKIEAGKIEFESVDFSVKELISNIRLALLQKANEKNISIKLMLDHDLPNAVIGDPVRLGQILTNLISNAVKFTMAGKVTVTASLAGQQDGTSSIDFEVSDTGIGIPAEKLEYIFESFSQASSDTTRKYGGSGLGLTITKRLLQLQGSDIYVDSTPGKGSTFYFTLTFKDSDKVISSQAASDEFYKLKSLKGTKLLIAEDNQINITLAKQFMAQWDVECDIAENGKIALMLVQTNNYDMVLMDLQMPEMDGYQTTTAIRELPDDKYRKLPIIALTASAMLDIQDRAFTVGMDDYLSKPFNPNDLHKKIAHYSLKKESV</sequence>
<feature type="domain" description="Histidine kinase" evidence="6">
    <location>
        <begin position="143"/>
        <end position="364"/>
    </location>
</feature>
<accession>A0ABP8HM69</accession>
<comment type="caution">
    <text evidence="8">The sequence shown here is derived from an EMBL/GenBank/DDBJ whole genome shotgun (WGS) entry which is preliminary data.</text>
</comment>
<dbReference type="InterPro" id="IPR001789">
    <property type="entry name" value="Sig_transdc_resp-reg_receiver"/>
</dbReference>